<dbReference type="AlphaFoldDB" id="A0AA36BE97"/>
<evidence type="ECO:0000313" key="1">
    <source>
        <dbReference type="EMBL" id="CAI9731762.1"/>
    </source>
</evidence>
<keyword evidence="2" id="KW-1185">Reference proteome</keyword>
<proteinExistence type="predicted"/>
<dbReference type="EMBL" id="OX597826">
    <property type="protein sequence ID" value="CAI9731762.1"/>
    <property type="molecule type" value="Genomic_DNA"/>
</dbReference>
<gene>
    <name evidence="1" type="ORF">OCTVUL_1B001068</name>
</gene>
<reference evidence="1" key="1">
    <citation type="submission" date="2023-08" db="EMBL/GenBank/DDBJ databases">
        <authorList>
            <person name="Alioto T."/>
            <person name="Alioto T."/>
            <person name="Gomez Garrido J."/>
        </authorList>
    </citation>
    <scope>NUCLEOTIDE SEQUENCE</scope>
</reference>
<protein>
    <submittedName>
        <fullName evidence="1">Uncharacterized protein</fullName>
    </submittedName>
</protein>
<organism evidence="1 2">
    <name type="scientific">Octopus vulgaris</name>
    <name type="common">Common octopus</name>
    <dbReference type="NCBI Taxonomy" id="6645"/>
    <lineage>
        <taxon>Eukaryota</taxon>
        <taxon>Metazoa</taxon>
        <taxon>Spiralia</taxon>
        <taxon>Lophotrochozoa</taxon>
        <taxon>Mollusca</taxon>
        <taxon>Cephalopoda</taxon>
        <taxon>Coleoidea</taxon>
        <taxon>Octopodiformes</taxon>
        <taxon>Octopoda</taxon>
        <taxon>Incirrata</taxon>
        <taxon>Octopodidae</taxon>
        <taxon>Octopus</taxon>
    </lineage>
</organism>
<evidence type="ECO:0000313" key="2">
    <source>
        <dbReference type="Proteomes" id="UP001162480"/>
    </source>
</evidence>
<accession>A0AA36BE97</accession>
<sequence length="173" mass="17322">MLETTVSKRMIRDNGGLHGSNGCVASDRDVACCGAVANGCAVAIHRIATSNGGGVASDDAVVQDGVVACYMALRLMIASLVVARFGRYPIDGCVATNGTVASNRGGGFDGGGEEWGLVSVRVSIGSLTSAYGGYGVCNSSSDGNSGGICGNVYDGVSSDGHICDGADLPQLDY</sequence>
<name>A0AA36BE97_OCTVU</name>
<dbReference type="Proteomes" id="UP001162480">
    <property type="component" value="Chromosome 13"/>
</dbReference>